<dbReference type="GO" id="GO:0006633">
    <property type="term" value="P:fatty acid biosynthetic process"/>
    <property type="evidence" value="ECO:0007669"/>
    <property type="project" value="InterPro"/>
</dbReference>
<evidence type="ECO:0000313" key="8">
    <source>
        <dbReference type="EMBL" id="ALX06078.1"/>
    </source>
</evidence>
<organism evidence="8 9">
    <name type="scientific">Aeromicrobium erythreum</name>
    <dbReference type="NCBI Taxonomy" id="2041"/>
    <lineage>
        <taxon>Bacteria</taxon>
        <taxon>Bacillati</taxon>
        <taxon>Actinomycetota</taxon>
        <taxon>Actinomycetes</taxon>
        <taxon>Propionibacteriales</taxon>
        <taxon>Nocardioidaceae</taxon>
        <taxon>Aeromicrobium</taxon>
    </lineage>
</organism>
<dbReference type="InterPro" id="IPR057326">
    <property type="entry name" value="KR_dom"/>
</dbReference>
<evidence type="ECO:0000256" key="1">
    <source>
        <dbReference type="ARBA" id="ARBA00022450"/>
    </source>
</evidence>
<dbReference type="PROSITE" id="PS00606">
    <property type="entry name" value="KS3_1"/>
    <property type="match status" value="2"/>
</dbReference>
<dbReference type="InterPro" id="IPR018201">
    <property type="entry name" value="Ketoacyl_synth_AS"/>
</dbReference>
<dbReference type="GO" id="GO:0031177">
    <property type="term" value="F:phosphopantetheine binding"/>
    <property type="evidence" value="ECO:0007669"/>
    <property type="project" value="InterPro"/>
</dbReference>
<dbReference type="CDD" id="cd00833">
    <property type="entry name" value="PKS"/>
    <property type="match status" value="2"/>
</dbReference>
<dbReference type="SUPFAM" id="SSF51735">
    <property type="entry name" value="NAD(P)-binding Rossmann-fold domains"/>
    <property type="match status" value="4"/>
</dbReference>
<feature type="domain" description="Ketosynthase family 3 (KS3)" evidence="7">
    <location>
        <begin position="557"/>
        <end position="981"/>
    </location>
</feature>
<dbReference type="EMBL" id="CP011502">
    <property type="protein sequence ID" value="ALX06078.1"/>
    <property type="molecule type" value="Genomic_DNA"/>
</dbReference>
<dbReference type="SMART" id="SM00822">
    <property type="entry name" value="PKS_KR"/>
    <property type="match status" value="2"/>
</dbReference>
<dbReference type="PROSITE" id="PS52004">
    <property type="entry name" value="KS3_2"/>
    <property type="match status" value="2"/>
</dbReference>
<feature type="domain" description="Carrier" evidence="6">
    <location>
        <begin position="3402"/>
        <end position="3477"/>
    </location>
</feature>
<dbReference type="SMART" id="SM00823">
    <property type="entry name" value="PKS_PP"/>
    <property type="match status" value="3"/>
</dbReference>
<dbReference type="SUPFAM" id="SSF55048">
    <property type="entry name" value="Probable ACP-binding domain of malonyl-CoA ACP transacylase"/>
    <property type="match status" value="3"/>
</dbReference>
<dbReference type="InterPro" id="IPR001227">
    <property type="entry name" value="Ac_transferase_dom_sf"/>
</dbReference>
<dbReference type="Gene3D" id="3.30.70.3290">
    <property type="match status" value="3"/>
</dbReference>
<dbReference type="InterPro" id="IPR036736">
    <property type="entry name" value="ACP-like_sf"/>
</dbReference>
<dbReference type="PROSITE" id="PS50075">
    <property type="entry name" value="CARRIER"/>
    <property type="match status" value="3"/>
</dbReference>
<dbReference type="GO" id="GO:0004315">
    <property type="term" value="F:3-oxoacyl-[acyl-carrier-protein] synthase activity"/>
    <property type="evidence" value="ECO:0007669"/>
    <property type="project" value="InterPro"/>
</dbReference>
<dbReference type="Pfam" id="PF16197">
    <property type="entry name" value="KAsynt_C_assoc"/>
    <property type="match status" value="1"/>
</dbReference>
<dbReference type="SMART" id="SM00827">
    <property type="entry name" value="PKS_AT"/>
    <property type="match status" value="3"/>
</dbReference>
<dbReference type="InterPro" id="IPR009081">
    <property type="entry name" value="PP-bd_ACP"/>
</dbReference>
<evidence type="ECO:0000256" key="2">
    <source>
        <dbReference type="ARBA" id="ARBA00022553"/>
    </source>
</evidence>
<evidence type="ECO:0000259" key="7">
    <source>
        <dbReference type="PROSITE" id="PS52004"/>
    </source>
</evidence>
<dbReference type="InterPro" id="IPR016036">
    <property type="entry name" value="Malonyl_transacylase_ACP-bd"/>
</dbReference>
<dbReference type="Gene3D" id="1.10.1200.10">
    <property type="entry name" value="ACP-like"/>
    <property type="match status" value="3"/>
</dbReference>
<dbReference type="InterPro" id="IPR036291">
    <property type="entry name" value="NAD(P)-bd_dom_sf"/>
</dbReference>
<dbReference type="InterPro" id="IPR016039">
    <property type="entry name" value="Thiolase-like"/>
</dbReference>
<feature type="region of interest" description="Disordered" evidence="5">
    <location>
        <begin position="2004"/>
        <end position="2028"/>
    </location>
</feature>
<dbReference type="CDD" id="cd08952">
    <property type="entry name" value="KR_1_SDR_x"/>
    <property type="match status" value="2"/>
</dbReference>
<dbReference type="SMR" id="A0A0U4CDX2"/>
<dbReference type="Proteomes" id="UP000067689">
    <property type="component" value="Chromosome"/>
</dbReference>
<feature type="region of interest" description="Disordered" evidence="5">
    <location>
        <begin position="1908"/>
        <end position="1927"/>
    </location>
</feature>
<dbReference type="PANTHER" id="PTHR43775">
    <property type="entry name" value="FATTY ACID SYNTHASE"/>
    <property type="match status" value="1"/>
</dbReference>
<dbReference type="SUPFAM" id="SSF52151">
    <property type="entry name" value="FabD/lysophospholipase-like"/>
    <property type="match status" value="3"/>
</dbReference>
<keyword evidence="9" id="KW-1185">Reference proteome</keyword>
<keyword evidence="3 8" id="KW-0808">Transferase</keyword>
<dbReference type="InterPro" id="IPR016035">
    <property type="entry name" value="Acyl_Trfase/lysoPLipase"/>
</dbReference>
<dbReference type="PROSITE" id="PS00012">
    <property type="entry name" value="PHOSPHOPANTETHEINE"/>
    <property type="match status" value="2"/>
</dbReference>
<name>A0A0U4CDX2_9ACTN</name>
<evidence type="ECO:0000313" key="9">
    <source>
        <dbReference type="Proteomes" id="UP000067689"/>
    </source>
</evidence>
<evidence type="ECO:0000256" key="4">
    <source>
        <dbReference type="ARBA" id="ARBA00023315"/>
    </source>
</evidence>
<dbReference type="Pfam" id="PF00109">
    <property type="entry name" value="ketoacyl-synt"/>
    <property type="match status" value="2"/>
</dbReference>
<accession>A0A0U4CDX2</accession>
<protein>
    <submittedName>
        <fullName evidence="8">EryAI acyl transferase domain in polyketide synthase (PKS)</fullName>
        <ecNumber evidence="8">2.3.1.94</ecNumber>
    </submittedName>
</protein>
<dbReference type="GO" id="GO:0004312">
    <property type="term" value="F:fatty acid synthase activity"/>
    <property type="evidence" value="ECO:0007669"/>
    <property type="project" value="TreeGrafter"/>
</dbReference>
<dbReference type="GO" id="GO:0047879">
    <property type="term" value="F:erythronolide synthase activity"/>
    <property type="evidence" value="ECO:0007669"/>
    <property type="project" value="UniProtKB-EC"/>
</dbReference>
<dbReference type="InterPro" id="IPR014030">
    <property type="entry name" value="Ketoacyl_synth_N"/>
</dbReference>
<dbReference type="InterPro" id="IPR032821">
    <property type="entry name" value="PKS_assoc"/>
</dbReference>
<evidence type="ECO:0000259" key="6">
    <source>
        <dbReference type="PROSITE" id="PS50075"/>
    </source>
</evidence>
<dbReference type="InterPro" id="IPR006162">
    <property type="entry name" value="Ppantetheine_attach_site"/>
</dbReference>
<dbReference type="SUPFAM" id="SSF47336">
    <property type="entry name" value="ACP-like"/>
    <property type="match status" value="3"/>
</dbReference>
<dbReference type="InterPro" id="IPR014031">
    <property type="entry name" value="Ketoacyl_synth_C"/>
</dbReference>
<dbReference type="Pfam" id="PF22621">
    <property type="entry name" value="CurL-like_PKS_C"/>
    <property type="match status" value="1"/>
</dbReference>
<dbReference type="InterPro" id="IPR020841">
    <property type="entry name" value="PKS_Beta-ketoAc_synthase_dom"/>
</dbReference>
<feature type="domain" description="Carrier" evidence="6">
    <location>
        <begin position="1930"/>
        <end position="2005"/>
    </location>
</feature>
<reference evidence="8 9" key="1">
    <citation type="journal article" date="1991" name="Int. J. Syst. Bacteriol.">
        <title>Description of the erythromycin-producing bacterium Arthrobacter sp. strain NRRL B-3381 as Aeromicrobium erythreum gen. nov., sp. nov.</title>
        <authorList>
            <person name="Miller E.S."/>
            <person name="Woese C.R."/>
            <person name="Brenner S."/>
        </authorList>
    </citation>
    <scope>NUCLEOTIDE SEQUENCE [LARGE SCALE GENOMIC DNA]</scope>
    <source>
        <strain evidence="8 9">AR18</strain>
    </source>
</reference>
<dbReference type="Gene3D" id="3.40.47.10">
    <property type="match status" value="2"/>
</dbReference>
<dbReference type="SMART" id="SM01294">
    <property type="entry name" value="PKS_PP_betabranch"/>
    <property type="match status" value="1"/>
</dbReference>
<dbReference type="SMART" id="SM00825">
    <property type="entry name" value="PKS_KS"/>
    <property type="match status" value="2"/>
</dbReference>
<dbReference type="PATRIC" id="fig|2041.4.peg.3326"/>
<keyword evidence="4 8" id="KW-0012">Acyltransferase</keyword>
<dbReference type="FunFam" id="3.40.47.10:FF:000019">
    <property type="entry name" value="Polyketide synthase type I"/>
    <property type="match status" value="2"/>
</dbReference>
<dbReference type="SUPFAM" id="SSF53901">
    <property type="entry name" value="Thiolase-like"/>
    <property type="match status" value="2"/>
</dbReference>
<feature type="domain" description="Carrier" evidence="6">
    <location>
        <begin position="467"/>
        <end position="541"/>
    </location>
</feature>
<feature type="domain" description="Ketosynthase family 3 (KS3)" evidence="7">
    <location>
        <begin position="2028"/>
        <end position="2447"/>
    </location>
</feature>
<dbReference type="PANTHER" id="PTHR43775:SF51">
    <property type="entry name" value="INACTIVE PHENOLPHTHIOCEROL SYNTHESIS POLYKETIDE SYNTHASE TYPE I PKS1-RELATED"/>
    <property type="match status" value="1"/>
</dbReference>
<dbReference type="STRING" id="2041.AERYTH_15920"/>
<dbReference type="Pfam" id="PF00698">
    <property type="entry name" value="Acyl_transf_1"/>
    <property type="match status" value="3"/>
</dbReference>
<keyword evidence="2" id="KW-0597">Phosphoprotein</keyword>
<evidence type="ECO:0000256" key="3">
    <source>
        <dbReference type="ARBA" id="ARBA00022679"/>
    </source>
</evidence>
<dbReference type="InterPro" id="IPR013968">
    <property type="entry name" value="PKS_KR"/>
</dbReference>
<dbReference type="Pfam" id="PF08659">
    <property type="entry name" value="KR"/>
    <property type="match status" value="2"/>
</dbReference>
<keyword evidence="1" id="KW-0596">Phosphopantetheine</keyword>
<dbReference type="InterPro" id="IPR050091">
    <property type="entry name" value="PKS_NRPS_Biosynth_Enz"/>
</dbReference>
<dbReference type="KEGG" id="aer:AERYTH_15920"/>
<dbReference type="InterPro" id="IPR020806">
    <property type="entry name" value="PKS_PP-bd"/>
</dbReference>
<sequence>MDRHAADHHAPNDVGEHAAALPLGGADRDAVRALAQALRQEVVAGRVHDVRALGSALAADAATSRTDGHRSVVVLDDAASASDLVEVLDAVVAGRPHARLVEGAPRRDPGMTAFVFPGQGAQWPGMGARLREESSIFDEAMTRCLAVLGEELPGWSEDALHSEAALRAVEVVQPALYAVQTSLAALWQAHGVRADVVVGHSIGELAAARVAGAFSHDDGARGASRWSRAMMPLVGVGDMASVGLSLDEVLALLERWQDPDVELAGVNGPGSVLLAGAPDAVRRRVAELQAEGVRAQVIAVEMAAHSRQVDAVAADLAGAFDGLAPASLALPFVSSVAAGHVDGPDLVGAHWARCFREPVRYDQAVAVALADGVRTFVEVSPHPVLTAVTRQTIEGEGVEAQVVSTLRRDVGGWATFLQSLAQVWVAGTDVDWSAAYLGVEPAGLPVAVPVGPLSPAGAGPAGQEAAPSVAEFVAAVRAHAATVSGREVRADETFLDMGLDSVLVAQLRTQLQEELGRAVPITSFYDFPTPQALAEALTGGSDRRPARPAPPVARVDDEPIAIVSMACRLPGDVDTPERFWSILSEGRDLVDGLPADRDWDVDALLHQDTSRSGTTVQRAGGFLRAVADFDPAFFGLSPREALAMDPQQRVLLELSWEALERAGIAPYSLRRTRTGVFVGLIPQEYGPRLAEGGAGVEGYLMTGTTSSVASGRIAYTLGLEGPALTVDTACSSSLAALHLACASLRRGETPLALVGGATIMPTPGMLVDFSRMGSLAADGRSKAFSADADGFGMAEGAGMVVLERLSDARRHGHPVLAVVRGSAMNSDGASNGLSAPNGRAQVRVVHDALVDAGLSAADVDLVEAHGTGTRLGDPIEASALRDAYGEDRERPLLLGSVKSNVGHTQAAAGVVGLMKLVLALRHELVPPTLHAAEPSTEIDWSDGTLELVQEPTPWHRGERPRRAGVSSFGISGTNVHAVLEEAPDTAAAPAPPTTPVVPWVLSGASESAVATQAARLADHLEARPDLDPLDVAHALATGRSPLGHRVGLVPSRDDAVAELRRVADGTSQAARGVVEAPLRPVFVFPGQGWQWAGMAVELLDSSPVFARTMRECARALRPHLDLDVVAFLREEAARATPGGALSTERVDHVQPVMFAVMVSLAATWRAQGVEPSAVVGHSQGEIAAACVAGLLTLEDAARIVARRSVAIAGMTRRGAMVSVAAPVEQVRERIGDGLDVASVNSPTSVVVAGDADALERLVAECAADGVRATRLPVDYASHSRHVDDVERAVLEGLSPAPRPLPGAVPMLSTVTGRWVGPGELGPQYWFDNLRSTVRFSDAVETLVESGRTAFVEVSAHPILLAPVEQTAEAVGVDVVTVGTLRRASGGPDELAASLARAFVGGVPVDWQETFRGSGATPVELPTYPFERRRIWWSPPDRRVSVGGEPDPRAYRISWRPVAADPGARLTGTWWVLHRPDHDAGLLAGVEQELSRRGAQVERLCVAPGGAAHDVATRLDQGLDVAGVLSLLAVDAPEDTSAPLDSDAVRDLLGVVQSVVAAGATTRVWCVTSGAVATGPHEAVRTLGGGALWGLGRVVGLENPAVWGGLVDLPADVGDDVVSQLGAVLATDDGEDQVALRGTGPWARRWVRVAAPATQQWRPQGTVLVTGATGGVGRHVARWLAGRGARRLVLLSRRGPQAPDAAALVRDLEEAGAEVDLRACDVTDRDALAAVLSYIGDDMPLTSVFHAAATLDDAVVTELTAERIERSSRAKVQGALHLDALTRAGDLDDFVLFSSFASAFGAPGLGGYAPGNAVLDAIAHERRRAGLPATSVSWGTWAGGGMAEGPVAERFRRHGVLLMDPDAATASLVSALDRADPAPIVMDVQWRRFLAAYTALRPTRLFDELSDAAEPPAHPVRGSEPAGPGRPQDVGALAALVRDRVATVLGHESSDAVDVDQPFSRLGVDSLSALELRNVLGTALGLRLPTTIVFDHPTTRRLTAHLAEETGLSEQAVEAGRRPVDDRDDDRDDDPIVIVGMGCRLPGGVDGPQALWDLVAAGATTATDAPDDRSWSVGELARGGVARGSFIDGAGDFDAAFFGISPREALAMDPQQRHALQSVWETLEHAGIAPDSLRGSRTGVFVGHSNQGYGTGAVEQDVDLEGYRLTGSTASVVSGRVAYVLGLEGPAITVDTACSSSLVALHLAVGALRSGECELAVAGGVSVMAGPEVFVEFSRQGALAADGRCKPFSSAADGFGLGEGAAFVAVQRLSVARREGRRVWGVVAGSAVNQDGASNGLAAPSGVAQQRVIREAWARAGVGAGDVGVVEAHGTGTRLGDPVEASAVLATYGRGRGGAGPVLLGSVKSNVGHAQAAAGVAGLIKVVMGLSRGVVGPSVVVGSRSELVDWSAGEVELAEGLRAWPVGPDGVRRAGVSAFGISGTNAHVVVEQAPASEPVPAPAPGGLGGDLVPLVLSARTPQALARLAKATVDRLAGDDAPDLADAAWTLATGRARLPHRAVVTADRASAVTRLGAVAEGLPSVHVATTDPSRPAAGVTGPVMVFPGQGAQWVGMASGLLGVEVFASALAEVDVALGEVLGFSVREVLEGREGAPSLDRVEVVQPALFAVMVSLARWWESVGVRPAAVVGHSQGEIAAAVVAGVLSVADGARVVARRALALRALSGGGAMASVALPVERVRAWVEQVGGLEVAAVNAPAQVVVAGDVAAVEALVEQGRREGVRVRRLAVDYASHSVHVERVREALVGELGVVQGRAGRVPVFSSLRGARVEGPELDGAYWYENLRGTVRFDAAVRAAMDEGHEVFLEVSPHPVLAAAVQETAAETGVDVAVLDTLERDVEEVGRLVRAAGAAFAAGLDVDWRALLAPAQVVPLATYPFEQRRYWLTPRRAQVQDPLAGWFLTETWTSVTPRPEQQVPEQRTPQQPVPGRWWVVVPDDGPPPPWAGPLGDALRADGADARVVAPAELGHELRPGDGVLSLLAVDSGDASATLALLARLQDHRGPVWVATTSAVVVSDDDAARVRPDQASVRALAQVAGLERGAAWTGLVDLPAASASEAPPALDVDAVVSALRGAEDQVAVRDGRVRARRLVPHEVAASGPYVPPTGTVVVTGGTSGLGAVTARWLIGRGARSLALLSRRGPGTPGVEQLVAELRDAGAEVTVQACDVTDRASLRAALSVHDDVTGVVHAAGLPQHQALADMDEASLRRVLDVKATGAALLDELVPDAGLFLLFSSGAAVWGSNGQAAYAAGNAALDALARRRHAAGRAATSVAWGLWETGGMTQDQAAVDYLRDRGVTPMASEAALSALERVLAVGVPNAVVAHIDWPTFAAAYCAARPRPLLDLLRGGTPTEGAQHEPEPAEETGAEAAPGLGDELAGLPAVERRARLLRLVRVHAAAVLGHDDPATIRPRDSFKDLGFDSLAALRLRDGLQKASGLTLSSTLVYDHADATEVAAYLDTRLDVDVPAAPSGTQGDGLDRLEQELVALDDAGRAAAVDRLLAVVARLRTTPAEPGPDEVADLAPDEVEDDVEVDDDLLDADLDELVAALGRELGDDGGT</sequence>
<feature type="region of interest" description="Disordered" evidence="5">
    <location>
        <begin position="3361"/>
        <end position="3389"/>
    </location>
</feature>
<proteinExistence type="predicted"/>
<dbReference type="FunFam" id="3.40.366.10:FF:000002">
    <property type="entry name" value="Probable polyketide synthase 2"/>
    <property type="match status" value="2"/>
</dbReference>
<dbReference type="Gene3D" id="3.40.366.10">
    <property type="entry name" value="Malonyl-Coenzyme A Acyl Carrier Protein, domain 2"/>
    <property type="match status" value="3"/>
</dbReference>
<dbReference type="Pfam" id="PF02801">
    <property type="entry name" value="Ketoacyl-synt_C"/>
    <property type="match status" value="2"/>
</dbReference>
<dbReference type="Gene3D" id="3.40.50.720">
    <property type="entry name" value="NAD(P)-binding Rossmann-like Domain"/>
    <property type="match status" value="2"/>
</dbReference>
<gene>
    <name evidence="8" type="ORF">AERYTH_15920</name>
</gene>
<dbReference type="EC" id="2.3.1.94" evidence="8"/>
<evidence type="ECO:0000256" key="5">
    <source>
        <dbReference type="SAM" id="MobiDB-lite"/>
    </source>
</evidence>
<dbReference type="InterPro" id="IPR014043">
    <property type="entry name" value="Acyl_transferase_dom"/>
</dbReference>
<dbReference type="Pfam" id="PF00550">
    <property type="entry name" value="PP-binding"/>
    <property type="match status" value="3"/>
</dbReference>